<dbReference type="GO" id="GO:0010044">
    <property type="term" value="P:response to aluminum ion"/>
    <property type="evidence" value="ECO:0007669"/>
    <property type="project" value="InterPro"/>
</dbReference>
<organism evidence="11 12">
    <name type="scientific">Zingiber officinale</name>
    <name type="common">Ginger</name>
    <name type="synonym">Amomum zingiber</name>
    <dbReference type="NCBI Taxonomy" id="94328"/>
    <lineage>
        <taxon>Eukaryota</taxon>
        <taxon>Viridiplantae</taxon>
        <taxon>Streptophyta</taxon>
        <taxon>Embryophyta</taxon>
        <taxon>Tracheophyta</taxon>
        <taxon>Spermatophyta</taxon>
        <taxon>Magnoliopsida</taxon>
        <taxon>Liliopsida</taxon>
        <taxon>Zingiberales</taxon>
        <taxon>Zingiberaceae</taxon>
        <taxon>Zingiber</taxon>
    </lineage>
</organism>
<keyword evidence="8" id="KW-0539">Nucleus</keyword>
<dbReference type="FunFam" id="3.30.160.60:FF:000065">
    <property type="entry name" value="B-cell CLL/lymphoma 6, member B"/>
    <property type="match status" value="1"/>
</dbReference>
<evidence type="ECO:0000256" key="4">
    <source>
        <dbReference type="ARBA" id="ARBA00022771"/>
    </source>
</evidence>
<keyword evidence="7" id="KW-0804">Transcription</keyword>
<dbReference type="InterPro" id="IPR059161">
    <property type="entry name" value="Znf-C2H2_STOP1/2_3rd"/>
</dbReference>
<dbReference type="InterPro" id="IPR058196">
    <property type="entry name" value="zf-C2H2_STOP1/2_C"/>
</dbReference>
<dbReference type="PROSITE" id="PS00028">
    <property type="entry name" value="ZINC_FINGER_C2H2_1"/>
    <property type="match status" value="1"/>
</dbReference>
<name>A0A8J5LQN6_ZINOF</name>
<protein>
    <recommendedName>
        <fullName evidence="10">C2H2-type domain-containing protein</fullName>
    </recommendedName>
</protein>
<evidence type="ECO:0000256" key="9">
    <source>
        <dbReference type="PROSITE-ProRule" id="PRU00042"/>
    </source>
</evidence>
<evidence type="ECO:0000256" key="7">
    <source>
        <dbReference type="ARBA" id="ARBA00023163"/>
    </source>
</evidence>
<dbReference type="PANTHER" id="PTHR46352">
    <property type="entry name" value="PROTEIN SENSITIVE TO PROTON RHIZOTOXICITY 1"/>
    <property type="match status" value="1"/>
</dbReference>
<dbReference type="Pfam" id="PF23118">
    <property type="entry name" value="zf-C2H2_STOP2_C"/>
    <property type="match status" value="1"/>
</dbReference>
<feature type="domain" description="C2H2-type" evidence="10">
    <location>
        <begin position="198"/>
        <end position="225"/>
    </location>
</feature>
<dbReference type="InterPro" id="IPR044300">
    <property type="entry name" value="STOP1/2"/>
</dbReference>
<dbReference type="Proteomes" id="UP000734854">
    <property type="component" value="Unassembled WGS sequence"/>
</dbReference>
<evidence type="ECO:0000256" key="8">
    <source>
        <dbReference type="ARBA" id="ARBA00023242"/>
    </source>
</evidence>
<evidence type="ECO:0000256" key="2">
    <source>
        <dbReference type="ARBA" id="ARBA00022723"/>
    </source>
</evidence>
<dbReference type="EMBL" id="JACMSC010000002">
    <property type="protein sequence ID" value="KAG6534355.1"/>
    <property type="molecule type" value="Genomic_DNA"/>
</dbReference>
<keyword evidence="2" id="KW-0479">Metal-binding</keyword>
<dbReference type="Pfam" id="PF23115">
    <property type="entry name" value="zf-C2H2_STOP2_3rd"/>
    <property type="match status" value="1"/>
</dbReference>
<dbReference type="InterPro" id="IPR013087">
    <property type="entry name" value="Znf_C2H2_type"/>
</dbReference>
<accession>A0A8J5LQN6</accession>
<dbReference type="AlphaFoldDB" id="A0A8J5LQN6"/>
<dbReference type="GO" id="GO:0008270">
    <property type="term" value="F:zinc ion binding"/>
    <property type="evidence" value="ECO:0007669"/>
    <property type="project" value="UniProtKB-KW"/>
</dbReference>
<dbReference type="OrthoDB" id="8113227at2759"/>
<gene>
    <name evidence="11" type="ORF">ZIOFF_008241</name>
</gene>
<evidence type="ECO:0000259" key="10">
    <source>
        <dbReference type="PROSITE" id="PS50157"/>
    </source>
</evidence>
<evidence type="ECO:0000313" key="11">
    <source>
        <dbReference type="EMBL" id="KAG6534355.1"/>
    </source>
</evidence>
<keyword evidence="6" id="KW-0805">Transcription regulation</keyword>
<evidence type="ECO:0000256" key="5">
    <source>
        <dbReference type="ARBA" id="ARBA00022833"/>
    </source>
</evidence>
<sequence length="347" mass="37510">MIPASSSSAAAAAAAGFHNLYRGMEEILYSPAPSAAAKDGTVSHTLLYGLSVLKNKVQQLESLVGVFLYPNRTADGESVAAGLANTVQEIICAASSLSCTIQQAAASVSTINGELQANAKGGDKSGAMDFTFQESEFEFLAAASGGKAKKQAPREHGKGKAIGSSEDVITSSEAKNRSAYEWEIVELAAADLLAKFTHYCQVCGKGFRREANLRMHMRAHGEEYKSSAALQANPAKGGRDQAAMRKYSCPQAGCRWNRGHAKFQPLKSVVCAKNHYRRSHCPKMYVCKRCSQKQFSVVADLRTHEKHCGDPRWRCSCGTNFSRKDKLLGHVALFVGHSPETSCIRRP</sequence>
<dbReference type="SMART" id="SM00355">
    <property type="entry name" value="ZnF_C2H2"/>
    <property type="match status" value="3"/>
</dbReference>
<dbReference type="PROSITE" id="PS50157">
    <property type="entry name" value="ZINC_FINGER_C2H2_2"/>
    <property type="match status" value="1"/>
</dbReference>
<comment type="caution">
    <text evidence="11">The sequence shown here is derived from an EMBL/GenBank/DDBJ whole genome shotgun (WGS) entry which is preliminary data.</text>
</comment>
<keyword evidence="12" id="KW-1185">Reference proteome</keyword>
<evidence type="ECO:0000313" key="12">
    <source>
        <dbReference type="Proteomes" id="UP000734854"/>
    </source>
</evidence>
<dbReference type="GO" id="GO:0010447">
    <property type="term" value="P:response to acidic pH"/>
    <property type="evidence" value="ECO:0007669"/>
    <property type="project" value="InterPro"/>
</dbReference>
<proteinExistence type="predicted"/>
<evidence type="ECO:0000256" key="3">
    <source>
        <dbReference type="ARBA" id="ARBA00022737"/>
    </source>
</evidence>
<evidence type="ECO:0000256" key="6">
    <source>
        <dbReference type="ARBA" id="ARBA00023015"/>
    </source>
</evidence>
<keyword evidence="5" id="KW-0862">Zinc</keyword>
<keyword evidence="4 9" id="KW-0863">Zinc-finger</keyword>
<comment type="subcellular location">
    <subcellularLocation>
        <location evidence="1">Nucleus</location>
    </subcellularLocation>
</comment>
<evidence type="ECO:0000256" key="1">
    <source>
        <dbReference type="ARBA" id="ARBA00004123"/>
    </source>
</evidence>
<reference evidence="11 12" key="1">
    <citation type="submission" date="2020-08" db="EMBL/GenBank/DDBJ databases">
        <title>Plant Genome Project.</title>
        <authorList>
            <person name="Zhang R.-G."/>
        </authorList>
    </citation>
    <scope>NUCLEOTIDE SEQUENCE [LARGE SCALE GENOMIC DNA]</scope>
    <source>
        <tissue evidence="11">Rhizome</tissue>
    </source>
</reference>
<dbReference type="PANTHER" id="PTHR46352:SF8">
    <property type="entry name" value="PROTEIN SENSITIVE TO PROTON RHIZOTOXICITY 2"/>
    <property type="match status" value="1"/>
</dbReference>
<keyword evidence="3" id="KW-0677">Repeat</keyword>
<dbReference type="Pfam" id="PF00096">
    <property type="entry name" value="zf-C2H2"/>
    <property type="match status" value="1"/>
</dbReference>